<dbReference type="Proteomes" id="UP000712600">
    <property type="component" value="Unassembled WGS sequence"/>
</dbReference>
<gene>
    <name evidence="1" type="ORF">F2Q69_00016152</name>
</gene>
<evidence type="ECO:0000313" key="1">
    <source>
        <dbReference type="EMBL" id="KAF3554543.1"/>
    </source>
</evidence>
<protein>
    <submittedName>
        <fullName evidence="1">Uncharacterized protein</fullName>
    </submittedName>
</protein>
<organism evidence="1 2">
    <name type="scientific">Brassica cretica</name>
    <name type="common">Mustard</name>
    <dbReference type="NCBI Taxonomy" id="69181"/>
    <lineage>
        <taxon>Eukaryota</taxon>
        <taxon>Viridiplantae</taxon>
        <taxon>Streptophyta</taxon>
        <taxon>Embryophyta</taxon>
        <taxon>Tracheophyta</taxon>
        <taxon>Spermatophyta</taxon>
        <taxon>Magnoliopsida</taxon>
        <taxon>eudicotyledons</taxon>
        <taxon>Gunneridae</taxon>
        <taxon>Pentapetalae</taxon>
        <taxon>rosids</taxon>
        <taxon>malvids</taxon>
        <taxon>Brassicales</taxon>
        <taxon>Brassicaceae</taxon>
        <taxon>Brassiceae</taxon>
        <taxon>Brassica</taxon>
    </lineage>
</organism>
<evidence type="ECO:0000313" key="2">
    <source>
        <dbReference type="Proteomes" id="UP000712600"/>
    </source>
</evidence>
<dbReference type="AlphaFoldDB" id="A0A8S9QQ42"/>
<comment type="caution">
    <text evidence="1">The sequence shown here is derived from an EMBL/GenBank/DDBJ whole genome shotgun (WGS) entry which is preliminary data.</text>
</comment>
<proteinExistence type="predicted"/>
<dbReference type="EMBL" id="QGKX02000996">
    <property type="protein sequence ID" value="KAF3554543.1"/>
    <property type="molecule type" value="Genomic_DNA"/>
</dbReference>
<name>A0A8S9QQ42_BRACR</name>
<accession>A0A8S9QQ42</accession>
<sequence>MESCVYCRQRRFTLPPYLHRYYDIDYLVHFLDKKNTFVVMCMECIGEKNEDSDDENDEGIPQIRL</sequence>
<reference evidence="1" key="1">
    <citation type="submission" date="2019-12" db="EMBL/GenBank/DDBJ databases">
        <title>Genome sequencing and annotation of Brassica cretica.</title>
        <authorList>
            <person name="Studholme D.J."/>
            <person name="Sarris P."/>
        </authorList>
    </citation>
    <scope>NUCLEOTIDE SEQUENCE</scope>
    <source>
        <strain evidence="1">PFS-109/04</strain>
        <tissue evidence="1">Leaf</tissue>
    </source>
</reference>